<keyword evidence="1" id="KW-0472">Membrane</keyword>
<protein>
    <recommendedName>
        <fullName evidence="4">YhhN-like protein</fullName>
    </recommendedName>
</protein>
<gene>
    <name evidence="2" type="ORF">SAMN05443669_1001221</name>
</gene>
<evidence type="ECO:0008006" key="4">
    <source>
        <dbReference type="Google" id="ProtNLM"/>
    </source>
</evidence>
<feature type="transmembrane region" description="Helical" evidence="1">
    <location>
        <begin position="181"/>
        <end position="199"/>
    </location>
</feature>
<keyword evidence="3" id="KW-1185">Reference proteome</keyword>
<name>A0A1M6XEA9_9FLAO</name>
<keyword evidence="1" id="KW-0812">Transmembrane</keyword>
<sequence length="212" mass="24829">MINLFINIGYVFLLINLILFIKGFSIRGKAFRVFTSYLLFVFVIQITSGVFFYFAINNLFLSHFYFVGQFVFLSFFYLTIIKNSFQKRVIERGLVFGLCLLGIQYGYNPSVFFRFNLFEIFVTSFLLIIFATFHLYNLLGKNKEFYYVNLGILIYLSGSTVLFLVGNLMTSLSPKLNKIPWILNAVLYIVYQIFILVEWNKSFSKKEINTAL</sequence>
<evidence type="ECO:0000313" key="2">
    <source>
        <dbReference type="EMBL" id="SHL04258.1"/>
    </source>
</evidence>
<feature type="transmembrane region" description="Helical" evidence="1">
    <location>
        <begin position="37"/>
        <end position="56"/>
    </location>
</feature>
<proteinExistence type="predicted"/>
<dbReference type="Proteomes" id="UP000184260">
    <property type="component" value="Unassembled WGS sequence"/>
</dbReference>
<evidence type="ECO:0000313" key="3">
    <source>
        <dbReference type="Proteomes" id="UP000184260"/>
    </source>
</evidence>
<feature type="transmembrane region" description="Helical" evidence="1">
    <location>
        <begin position="145"/>
        <end position="169"/>
    </location>
</feature>
<reference evidence="3" key="1">
    <citation type="submission" date="2016-11" db="EMBL/GenBank/DDBJ databases">
        <authorList>
            <person name="Varghese N."/>
            <person name="Submissions S."/>
        </authorList>
    </citation>
    <scope>NUCLEOTIDE SEQUENCE [LARGE SCALE GENOMIC DNA]</scope>
    <source>
        <strain evidence="3">DSM 3661</strain>
    </source>
</reference>
<organism evidence="2 3">
    <name type="scientific">Flavobacterium xanthum</name>
    <dbReference type="NCBI Taxonomy" id="69322"/>
    <lineage>
        <taxon>Bacteria</taxon>
        <taxon>Pseudomonadati</taxon>
        <taxon>Bacteroidota</taxon>
        <taxon>Flavobacteriia</taxon>
        <taxon>Flavobacteriales</taxon>
        <taxon>Flavobacteriaceae</taxon>
        <taxon>Flavobacterium</taxon>
    </lineage>
</organism>
<evidence type="ECO:0000256" key="1">
    <source>
        <dbReference type="SAM" id="Phobius"/>
    </source>
</evidence>
<accession>A0A1M6XEA9</accession>
<feature type="transmembrane region" description="Helical" evidence="1">
    <location>
        <begin position="113"/>
        <end position="133"/>
    </location>
</feature>
<dbReference type="OrthoDB" id="1253476at2"/>
<keyword evidence="1" id="KW-1133">Transmembrane helix</keyword>
<feature type="transmembrane region" description="Helical" evidence="1">
    <location>
        <begin position="62"/>
        <end position="80"/>
    </location>
</feature>
<feature type="transmembrane region" description="Helical" evidence="1">
    <location>
        <begin position="89"/>
        <end position="107"/>
    </location>
</feature>
<feature type="transmembrane region" description="Helical" evidence="1">
    <location>
        <begin position="6"/>
        <end position="25"/>
    </location>
</feature>
<dbReference type="EMBL" id="FRBU01000001">
    <property type="protein sequence ID" value="SHL04258.1"/>
    <property type="molecule type" value="Genomic_DNA"/>
</dbReference>
<dbReference type="STRING" id="69322.SAMN05443669_1001221"/>
<dbReference type="AlphaFoldDB" id="A0A1M6XEA9"/>